<sequence>MATEAGPETAGEEREREGRLYFFMMEATSPASLPSASSLSPCGPSSLRLLPPPS</sequence>
<dbReference type="EMBL" id="JAAKFY010000012">
    <property type="protein sequence ID" value="KAF3848536.1"/>
    <property type="molecule type" value="Genomic_DNA"/>
</dbReference>
<organism evidence="2 3">
    <name type="scientific">Dissostichus mawsoni</name>
    <name type="common">Antarctic cod</name>
    <dbReference type="NCBI Taxonomy" id="36200"/>
    <lineage>
        <taxon>Eukaryota</taxon>
        <taxon>Metazoa</taxon>
        <taxon>Chordata</taxon>
        <taxon>Craniata</taxon>
        <taxon>Vertebrata</taxon>
        <taxon>Euteleostomi</taxon>
        <taxon>Actinopterygii</taxon>
        <taxon>Neopterygii</taxon>
        <taxon>Teleostei</taxon>
        <taxon>Neoteleostei</taxon>
        <taxon>Acanthomorphata</taxon>
        <taxon>Eupercaria</taxon>
        <taxon>Perciformes</taxon>
        <taxon>Notothenioidei</taxon>
        <taxon>Nototheniidae</taxon>
        <taxon>Dissostichus</taxon>
    </lineage>
</organism>
<evidence type="ECO:0000313" key="2">
    <source>
        <dbReference type="EMBL" id="KAF3848536.1"/>
    </source>
</evidence>
<accession>A0A7J5YGC0</accession>
<reference evidence="2 3" key="1">
    <citation type="submission" date="2020-03" db="EMBL/GenBank/DDBJ databases">
        <title>Dissostichus mawsoni Genome sequencing and assembly.</title>
        <authorList>
            <person name="Park H."/>
        </authorList>
    </citation>
    <scope>NUCLEOTIDE SEQUENCE [LARGE SCALE GENOMIC DNA]</scope>
    <source>
        <strain evidence="2">DM0001</strain>
        <tissue evidence="2">Muscle</tissue>
    </source>
</reference>
<gene>
    <name evidence="2" type="ORF">F7725_015033</name>
</gene>
<comment type="caution">
    <text evidence="2">The sequence shown here is derived from an EMBL/GenBank/DDBJ whole genome shotgun (WGS) entry which is preliminary data.</text>
</comment>
<feature type="region of interest" description="Disordered" evidence="1">
    <location>
        <begin position="31"/>
        <end position="54"/>
    </location>
</feature>
<dbReference type="AlphaFoldDB" id="A0A7J5YGC0"/>
<dbReference type="Proteomes" id="UP000518266">
    <property type="component" value="Unassembled WGS sequence"/>
</dbReference>
<proteinExistence type="predicted"/>
<protein>
    <submittedName>
        <fullName evidence="2">Uncharacterized protein</fullName>
    </submittedName>
</protein>
<keyword evidence="3" id="KW-1185">Reference proteome</keyword>
<evidence type="ECO:0000313" key="3">
    <source>
        <dbReference type="Proteomes" id="UP000518266"/>
    </source>
</evidence>
<evidence type="ECO:0000256" key="1">
    <source>
        <dbReference type="SAM" id="MobiDB-lite"/>
    </source>
</evidence>
<name>A0A7J5YGC0_DISMA</name>